<keyword evidence="3" id="KW-0597">Phosphoprotein</keyword>
<keyword evidence="1" id="KW-0285">Flavoprotein</keyword>
<dbReference type="Pfam" id="PF07992">
    <property type="entry name" value="Pyr_redox_2"/>
    <property type="match status" value="1"/>
</dbReference>
<dbReference type="EC" id="1.8.1.9" evidence="5"/>
<dbReference type="SUPFAM" id="SSF51905">
    <property type="entry name" value="FAD/NAD(P)-binding domain"/>
    <property type="match status" value="1"/>
</dbReference>
<evidence type="ECO:0000256" key="2">
    <source>
        <dbReference type="ARBA" id="ARBA00023002"/>
    </source>
</evidence>
<dbReference type="Gene3D" id="3.40.50.2300">
    <property type="match status" value="1"/>
</dbReference>
<dbReference type="SUPFAM" id="SSF52172">
    <property type="entry name" value="CheY-like"/>
    <property type="match status" value="1"/>
</dbReference>
<dbReference type="EMBL" id="CADCWP010000004">
    <property type="protein sequence ID" value="CAA9553596.1"/>
    <property type="molecule type" value="Genomic_DNA"/>
</dbReference>
<dbReference type="Gene3D" id="3.50.50.60">
    <property type="entry name" value="FAD/NAD(P)-binding domain"/>
    <property type="match status" value="2"/>
</dbReference>
<dbReference type="GO" id="GO:0004791">
    <property type="term" value="F:thioredoxin-disulfide reductase (NADPH) activity"/>
    <property type="evidence" value="ECO:0007669"/>
    <property type="project" value="UniProtKB-EC"/>
</dbReference>
<dbReference type="GO" id="GO:0000160">
    <property type="term" value="P:phosphorelay signal transduction system"/>
    <property type="evidence" value="ECO:0007669"/>
    <property type="project" value="InterPro"/>
</dbReference>
<dbReference type="PRINTS" id="PR00469">
    <property type="entry name" value="PNDRDTASEII"/>
</dbReference>
<evidence type="ECO:0000256" key="3">
    <source>
        <dbReference type="PROSITE-ProRule" id="PRU00169"/>
    </source>
</evidence>
<proteinExistence type="predicted"/>
<evidence type="ECO:0000313" key="5">
    <source>
        <dbReference type="EMBL" id="CAA9553596.1"/>
    </source>
</evidence>
<feature type="modified residue" description="4-aspartylphosphate" evidence="3">
    <location>
        <position position="62"/>
    </location>
</feature>
<gene>
    <name evidence="5" type="ORF">AVDCRST_MAG86-26</name>
</gene>
<dbReference type="InterPro" id="IPR036188">
    <property type="entry name" value="FAD/NAD-bd_sf"/>
</dbReference>
<accession>A0A6J4UQA0</accession>
<sequence>MAKPTILSVDDDPQVLAAVSRDLRRQYGEGYRVVRAESGEAALEALRDLHSRGDPVALFLVDQRMPRMNGVEFLTEAAALYPDAKRVMLTAYADTDAAISAINQSRIHYYLLKPWDPPETQLYPVLDDLLDDWRADYRPPFTGLRIVGTRWSAEGYTLRDFLARHGVPYRWLDLEGGGEAGSEAADLAGGAAPSDLPLVVLEDGTRLSRPSTGEVAQRAGLRTQAENSFYDLVIVGAGPAGLAAAVYGASEGLKVALLDRDAPGGQAGTSSRIENYLGFPVGLSGADLTRRGVAQARKFGAEIIAPQGVERLDLRDDYKVLTLTAGKPVSCHALVVATGVSYRKLDLPGAEALTGAGVYYGSSNSEAASYAGETVHIVGAGNSAGQAAMYLSRYAASVTLLVRGSSLEAKMSQYLVEQLRSAENIHVMLGGEVAEVHGDTHLEALTLTCNGNRLHAPSSGLFIFIGASPRTDWLGGVVARDRYGFLYTGLDFSRTADGAPAWSLKRPPFLLETSVPGVFAAGDVRAGSVKRVASAVGEGSIAVQFIHQYLAEVGA</sequence>
<dbReference type="InterPro" id="IPR001789">
    <property type="entry name" value="Sig_transdc_resp-reg_receiver"/>
</dbReference>
<name>A0A6J4UQA0_9DEIN</name>
<evidence type="ECO:0000259" key="4">
    <source>
        <dbReference type="PROSITE" id="PS50110"/>
    </source>
</evidence>
<dbReference type="InterPro" id="IPR011006">
    <property type="entry name" value="CheY-like_superfamily"/>
</dbReference>
<dbReference type="SMART" id="SM00448">
    <property type="entry name" value="REC"/>
    <property type="match status" value="1"/>
</dbReference>
<dbReference type="PRINTS" id="PR00368">
    <property type="entry name" value="FADPNR"/>
</dbReference>
<dbReference type="AlphaFoldDB" id="A0A6J4UQA0"/>
<dbReference type="PROSITE" id="PS50110">
    <property type="entry name" value="RESPONSE_REGULATORY"/>
    <property type="match status" value="1"/>
</dbReference>
<protein>
    <submittedName>
        <fullName evidence="5">Thioredoxin reductase</fullName>
        <ecNumber evidence="5">1.8.1.9</ecNumber>
    </submittedName>
</protein>
<organism evidence="5">
    <name type="scientific">uncultured Truepera sp</name>
    <dbReference type="NCBI Taxonomy" id="543023"/>
    <lineage>
        <taxon>Bacteria</taxon>
        <taxon>Thermotogati</taxon>
        <taxon>Deinococcota</taxon>
        <taxon>Deinococci</taxon>
        <taxon>Trueperales</taxon>
        <taxon>Trueperaceae</taxon>
        <taxon>Truepera</taxon>
        <taxon>environmental samples</taxon>
    </lineage>
</organism>
<dbReference type="InterPro" id="IPR050097">
    <property type="entry name" value="Ferredoxin-NADP_redctase_2"/>
</dbReference>
<reference evidence="5" key="1">
    <citation type="submission" date="2020-02" db="EMBL/GenBank/DDBJ databases">
        <authorList>
            <person name="Meier V. D."/>
        </authorList>
    </citation>
    <scope>NUCLEOTIDE SEQUENCE</scope>
    <source>
        <strain evidence="5">AVDCRST_MAG86</strain>
    </source>
</reference>
<dbReference type="PANTHER" id="PTHR48105">
    <property type="entry name" value="THIOREDOXIN REDUCTASE 1-RELATED-RELATED"/>
    <property type="match status" value="1"/>
</dbReference>
<dbReference type="Pfam" id="PF00072">
    <property type="entry name" value="Response_reg"/>
    <property type="match status" value="1"/>
</dbReference>
<dbReference type="InterPro" id="IPR023753">
    <property type="entry name" value="FAD/NAD-binding_dom"/>
</dbReference>
<evidence type="ECO:0000256" key="1">
    <source>
        <dbReference type="ARBA" id="ARBA00022630"/>
    </source>
</evidence>
<feature type="domain" description="Response regulatory" evidence="4">
    <location>
        <begin position="5"/>
        <end position="128"/>
    </location>
</feature>
<keyword evidence="2 5" id="KW-0560">Oxidoreductase</keyword>